<feature type="binding site" evidence="6">
    <location>
        <begin position="275"/>
        <end position="276"/>
    </location>
    <ligand>
        <name>substrate</name>
    </ligand>
</feature>
<dbReference type="EC" id="6.1.1.27" evidence="6"/>
<evidence type="ECO:0000256" key="1">
    <source>
        <dbReference type="ARBA" id="ARBA00022598"/>
    </source>
</evidence>
<dbReference type="GO" id="GO:0043039">
    <property type="term" value="P:tRNA aminoacylation"/>
    <property type="evidence" value="ECO:0007669"/>
    <property type="project" value="UniProtKB-UniRule"/>
</dbReference>
<gene>
    <name evidence="6" type="primary">sepS</name>
    <name evidence="8" type="ORF">HA299_04430</name>
</gene>
<dbReference type="PROSITE" id="PS50862">
    <property type="entry name" value="AA_TRNA_LIGASE_II"/>
    <property type="match status" value="1"/>
</dbReference>
<keyword evidence="2 6" id="KW-0547">Nucleotide-binding</keyword>
<dbReference type="Pfam" id="PF01409">
    <property type="entry name" value="tRNA-synt_2d"/>
    <property type="match status" value="1"/>
</dbReference>
<evidence type="ECO:0000256" key="4">
    <source>
        <dbReference type="ARBA" id="ARBA00022917"/>
    </source>
</evidence>
<keyword evidence="5 6" id="KW-0030">Aminoacyl-tRNA synthetase</keyword>
<dbReference type="GO" id="GO:0043816">
    <property type="term" value="F:phosphoserine-tRNA(Cys) ligase activity"/>
    <property type="evidence" value="ECO:0007669"/>
    <property type="project" value="UniProtKB-EC"/>
</dbReference>
<dbReference type="Gene3D" id="3.30.930.10">
    <property type="entry name" value="Bira Bifunctional Protein, Domain 2"/>
    <property type="match status" value="1"/>
</dbReference>
<keyword evidence="3 6" id="KW-0067">ATP-binding</keyword>
<comment type="catalytic activity">
    <reaction evidence="6">
        <text>tRNA(Cys) + O-phospho-L-serine + ATP = O-phospho-L-seryl-tRNA(Cys) + AMP + diphosphate</text>
        <dbReference type="Rhea" id="RHEA:25678"/>
        <dbReference type="Rhea" id="RHEA-COMP:9661"/>
        <dbReference type="Rhea" id="RHEA-COMP:9719"/>
        <dbReference type="ChEBI" id="CHEBI:30616"/>
        <dbReference type="ChEBI" id="CHEBI:33019"/>
        <dbReference type="ChEBI" id="CHEBI:57524"/>
        <dbReference type="ChEBI" id="CHEBI:78442"/>
        <dbReference type="ChEBI" id="CHEBI:78551"/>
        <dbReference type="ChEBI" id="CHEBI:456215"/>
        <dbReference type="EC" id="6.1.1.27"/>
    </reaction>
</comment>
<proteinExistence type="inferred from homology"/>
<comment type="similarity">
    <text evidence="6">Belongs to the class-II aminoacyl-tRNA synthetase family. O-phosphoseryl-tRNA(Cys) synthetase subfamily.</text>
</comment>
<evidence type="ECO:0000256" key="5">
    <source>
        <dbReference type="ARBA" id="ARBA00023146"/>
    </source>
</evidence>
<feature type="domain" description="Aminoacyl-transfer RNA synthetases class-II family profile" evidence="7">
    <location>
        <begin position="185"/>
        <end position="351"/>
    </location>
</feature>
<sequence>MFDPEQLRNKAKEDFYGAWEHSFELLPKVRLDRRFPRRPCGFGSPHPVFETIARLREAYMRMGFSEVVNPLIVDEMEVHRQFGPEALAVLDRVFYLGGLPRPNVGLSEESIAEIERRTGRPLTEEEAESIRELFHEYKKGRIDGDDLVYELARRAHTTDTIATELLDEVFAEFRSLSPVCSRRTLRSHMTTGWFLTLRHMAEREDPPLRLFSIDRCFRRELAEDATRLMTYFSASCVMVGEDVSVEDGKAVAAGLLSQFGFSNFRFRPDEKRSKYYVPDTQTEVFAYHPGLVGSNTKYSDGWVEVATFGMYSPYALAQYDVPYPVMNLGLGVERLAMILHGSDDLRRLTYPQMFEREFSDLEMASRIGFLEVPFTDEGWSIAAAISSTCERYGREKSPCEFTAWEGELLGKNIRVSVVEPEEGTRLCGPAAFNEIVVHEANVLAIPPHDERFSHIYEQGARTNIKLIDGFAVYAASRIEQAVLAGEDTEVRVRGIRTPAEINIRIAPSVQRHITARKKSIDFRGPVFTTVRSTIL</sequence>
<dbReference type="SUPFAM" id="SSF55681">
    <property type="entry name" value="Class II aaRS and biotin synthetases"/>
    <property type="match status" value="1"/>
</dbReference>
<feature type="binding site" evidence="6">
    <location>
        <position position="327"/>
    </location>
    <ligand>
        <name>substrate</name>
    </ligand>
</feature>
<comment type="caution">
    <text evidence="8">The sequence shown here is derived from an EMBL/GenBank/DDBJ whole genome shotgun (WGS) entry which is preliminary data.</text>
</comment>
<keyword evidence="4 6" id="KW-0648">Protein biosynthesis</keyword>
<feature type="binding site" evidence="6">
    <location>
        <begin position="233"/>
        <end position="235"/>
    </location>
    <ligand>
        <name>substrate</name>
    </ligand>
</feature>
<evidence type="ECO:0000256" key="3">
    <source>
        <dbReference type="ARBA" id="ARBA00022840"/>
    </source>
</evidence>
<dbReference type="AlphaFoldDB" id="A0A832RWU4"/>
<dbReference type="HAMAP" id="MF_01674">
    <property type="entry name" value="Sep_tRNA_synth"/>
    <property type="match status" value="1"/>
</dbReference>
<dbReference type="RefSeq" id="WP_042685208.1">
    <property type="nucleotide sequence ID" value="NZ_DUIH01000013.1"/>
</dbReference>
<dbReference type="InterPro" id="IPR005246">
    <property type="entry name" value="O-Pseryl-tRNA(Cys)_ligase"/>
</dbReference>
<dbReference type="InterPro" id="IPR002319">
    <property type="entry name" value="Phenylalanyl-tRNA_Synthase"/>
</dbReference>
<evidence type="ECO:0000259" key="7">
    <source>
        <dbReference type="PROSITE" id="PS50862"/>
    </source>
</evidence>
<dbReference type="InterPro" id="IPR006195">
    <property type="entry name" value="aa-tRNA-synth_II"/>
</dbReference>
<dbReference type="GO" id="GO:0006412">
    <property type="term" value="P:translation"/>
    <property type="evidence" value="ECO:0007669"/>
    <property type="project" value="UniProtKB-KW"/>
</dbReference>
<protein>
    <recommendedName>
        <fullName evidence="6">O-phosphoserine--tRNA(Cys) ligase</fullName>
        <shortName evidence="6">O-phosphoserine--tRNA ligase</shortName>
        <ecNumber evidence="6">6.1.1.27</ecNumber>
    </recommendedName>
    <alternativeName>
        <fullName evidence="6">Non-canonical O-phosphoseryl-tRNA(Cys) synthetase</fullName>
    </alternativeName>
    <alternativeName>
        <fullName evidence="6">O-phosphoseryl-tRNA(Cys) synthetase</fullName>
        <shortName evidence="6">SepRS</shortName>
    </alternativeName>
</protein>
<comment type="function">
    <text evidence="6">Catalyzes the attachment of O-phosphoserine (Sep) to tRNA(Cys).</text>
</comment>
<dbReference type="GO" id="GO:0000049">
    <property type="term" value="F:tRNA binding"/>
    <property type="evidence" value="ECO:0007669"/>
    <property type="project" value="InterPro"/>
</dbReference>
<reference evidence="8" key="1">
    <citation type="journal article" date="2020" name="bioRxiv">
        <title>A rank-normalized archaeal taxonomy based on genome phylogeny resolves widespread incomplete and uneven classifications.</title>
        <authorList>
            <person name="Rinke C."/>
            <person name="Chuvochina M."/>
            <person name="Mussig A.J."/>
            <person name="Chaumeil P.-A."/>
            <person name="Waite D.W."/>
            <person name="Whitman W.B."/>
            <person name="Parks D.H."/>
            <person name="Hugenholtz P."/>
        </authorList>
    </citation>
    <scope>NUCLEOTIDE SEQUENCE</scope>
    <source>
        <strain evidence="8">UBA12518</strain>
    </source>
</reference>
<dbReference type="EMBL" id="DUIH01000013">
    <property type="protein sequence ID" value="HIH69849.1"/>
    <property type="molecule type" value="Genomic_DNA"/>
</dbReference>
<evidence type="ECO:0000256" key="6">
    <source>
        <dbReference type="HAMAP-Rule" id="MF_01674"/>
    </source>
</evidence>
<keyword evidence="1 6" id="KW-0436">Ligase</keyword>
<evidence type="ECO:0000313" key="9">
    <source>
        <dbReference type="Proteomes" id="UP000600363"/>
    </source>
</evidence>
<organism evidence="8 9">
    <name type="scientific">Methermicoccus shengliensis</name>
    <dbReference type="NCBI Taxonomy" id="660064"/>
    <lineage>
        <taxon>Archaea</taxon>
        <taxon>Methanobacteriati</taxon>
        <taxon>Methanobacteriota</taxon>
        <taxon>Stenosarchaea group</taxon>
        <taxon>Methanomicrobia</taxon>
        <taxon>Methanosarcinales</taxon>
        <taxon>Methermicoccaceae</taxon>
        <taxon>Methermicoccus</taxon>
    </lineage>
</organism>
<name>A0A832RWU4_9EURY</name>
<accession>A0A832RWU4</accession>
<dbReference type="NCBIfam" id="TIGR00470">
    <property type="entry name" value="sepS"/>
    <property type="match status" value="1"/>
</dbReference>
<dbReference type="GO" id="GO:0005524">
    <property type="term" value="F:ATP binding"/>
    <property type="evidence" value="ECO:0007669"/>
    <property type="project" value="UniProtKB-UniRule"/>
</dbReference>
<comment type="subunit">
    <text evidence="6">Homotetramer. Interacts with SepCysS.</text>
</comment>
<dbReference type="InterPro" id="IPR045864">
    <property type="entry name" value="aa-tRNA-synth_II/BPL/LPL"/>
</dbReference>
<dbReference type="Proteomes" id="UP000600363">
    <property type="component" value="Unassembled WGS sequence"/>
</dbReference>
<evidence type="ECO:0000256" key="2">
    <source>
        <dbReference type="ARBA" id="ARBA00022741"/>
    </source>
</evidence>
<evidence type="ECO:0000313" key="8">
    <source>
        <dbReference type="EMBL" id="HIH69849.1"/>
    </source>
</evidence>
<feature type="binding site" evidence="6">
    <location>
        <begin position="188"/>
        <end position="190"/>
    </location>
    <ligand>
        <name>substrate</name>
    </ligand>
</feature>